<evidence type="ECO:0000256" key="3">
    <source>
        <dbReference type="ARBA" id="ARBA00013087"/>
    </source>
</evidence>
<keyword evidence="6" id="KW-0560">Oxidoreductase</keyword>
<dbReference type="PIRSF" id="PIRSF000138">
    <property type="entry name" value="Al-hdrx_acd_dh"/>
    <property type="match status" value="1"/>
</dbReference>
<dbReference type="STRING" id="1503961.SAMN05421736_12348"/>
<feature type="binding site" evidence="15">
    <location>
        <position position="174"/>
    </location>
    <ligand>
        <name>glyoxylate</name>
        <dbReference type="ChEBI" id="CHEBI:36655"/>
    </ligand>
</feature>
<dbReference type="EC" id="1.1.3.15" evidence="3"/>
<evidence type="ECO:0000256" key="4">
    <source>
        <dbReference type="ARBA" id="ARBA00022630"/>
    </source>
</evidence>
<feature type="binding site" evidence="15">
    <location>
        <position position="165"/>
    </location>
    <ligand>
        <name>FMN</name>
        <dbReference type="ChEBI" id="CHEBI:58210"/>
    </ligand>
</feature>
<dbReference type="SUPFAM" id="SSF51395">
    <property type="entry name" value="FMN-linked oxidoreductases"/>
    <property type="match status" value="1"/>
</dbReference>
<dbReference type="GO" id="GO:0003973">
    <property type="term" value="F:(S)-2-hydroxy-acid oxidase activity"/>
    <property type="evidence" value="ECO:0007669"/>
    <property type="project" value="UniProtKB-EC"/>
</dbReference>
<comment type="catalytic activity">
    <reaction evidence="9">
        <text>(S)-lactate + O2 = pyruvate + H2O2</text>
        <dbReference type="Rhea" id="RHEA:55868"/>
        <dbReference type="ChEBI" id="CHEBI:15361"/>
        <dbReference type="ChEBI" id="CHEBI:15379"/>
        <dbReference type="ChEBI" id="CHEBI:16240"/>
        <dbReference type="ChEBI" id="CHEBI:16651"/>
    </reaction>
    <physiologicalReaction direction="left-to-right" evidence="9">
        <dbReference type="Rhea" id="RHEA:55869"/>
    </physiologicalReaction>
</comment>
<dbReference type="Proteomes" id="UP000198935">
    <property type="component" value="Unassembled WGS sequence"/>
</dbReference>
<evidence type="ECO:0000256" key="2">
    <source>
        <dbReference type="ARBA" id="ARBA00001917"/>
    </source>
</evidence>
<dbReference type="GO" id="GO:0016853">
    <property type="term" value="F:isomerase activity"/>
    <property type="evidence" value="ECO:0007669"/>
    <property type="project" value="UniProtKB-KW"/>
</dbReference>
<dbReference type="GO" id="GO:0010181">
    <property type="term" value="F:FMN binding"/>
    <property type="evidence" value="ECO:0007669"/>
    <property type="project" value="InterPro"/>
</dbReference>
<comment type="catalytic activity">
    <reaction evidence="1">
        <text>a (2S)-2-hydroxycarboxylate + O2 = a 2-oxocarboxylate + H2O2</text>
        <dbReference type="Rhea" id="RHEA:16789"/>
        <dbReference type="ChEBI" id="CHEBI:15379"/>
        <dbReference type="ChEBI" id="CHEBI:16240"/>
        <dbReference type="ChEBI" id="CHEBI:35179"/>
        <dbReference type="ChEBI" id="CHEBI:58123"/>
        <dbReference type="EC" id="1.1.3.15"/>
    </reaction>
</comment>
<feature type="binding site" evidence="15">
    <location>
        <begin position="302"/>
        <end position="306"/>
    </location>
    <ligand>
        <name>FMN</name>
        <dbReference type="ChEBI" id="CHEBI:58210"/>
    </ligand>
</feature>
<evidence type="ECO:0000256" key="15">
    <source>
        <dbReference type="PIRSR" id="PIRSR000138-2"/>
    </source>
</evidence>
<evidence type="ECO:0000256" key="13">
    <source>
        <dbReference type="ARBA" id="ARBA00079803"/>
    </source>
</evidence>
<dbReference type="InterPro" id="IPR013785">
    <property type="entry name" value="Aldolase_TIM"/>
</dbReference>
<accession>A0A1H3UNY5</accession>
<dbReference type="FunFam" id="3.20.20.70:FF:000029">
    <property type="entry name" value="L-lactate dehydrogenase"/>
    <property type="match status" value="1"/>
</dbReference>
<evidence type="ECO:0000256" key="14">
    <source>
        <dbReference type="PIRSR" id="PIRSR000138-1"/>
    </source>
</evidence>
<dbReference type="PROSITE" id="PS00557">
    <property type="entry name" value="FMN_HYDROXY_ACID_DH_1"/>
    <property type="match status" value="1"/>
</dbReference>
<sequence>MTAPVSADDRPIIRIEDWEALAEQTLPKGAFDYVHSGAGAEETLRKNERAFQQWDLLPKILTNVENVNLGINLLNRQLPTPLLLAPVGFQTVVHPEGELASARSAAGLGIPYITSTVSSFSLEDISAVMENVPRYFQLYWPNDEEVAASFVTRAEAAGYDAIVLTVDTALLGWREKDLQNRYFPMQTGAGTANFVTDPVFQQKYNPSGLLTQEELTAEIKKILLNQSLTWEKIAWLRQQTSLPILLKGIIHTEDGKKAVAYGADGIIVSNHGGRQLDGVRSSLNALPFISKEIQGEIPILFDSGIRRGPDILKAIALGADAVIIGRPYVYGLTLGQAGVTAVLTNLLHDLETSLALTGTASLSDIDGSLIARTGNSQ</sequence>
<feature type="binding site" evidence="15">
    <location>
        <position position="115"/>
    </location>
    <ligand>
        <name>FMN</name>
        <dbReference type="ChEBI" id="CHEBI:58210"/>
    </ligand>
</feature>
<evidence type="ECO:0000256" key="5">
    <source>
        <dbReference type="ARBA" id="ARBA00022643"/>
    </source>
</evidence>
<feature type="binding site" evidence="15">
    <location>
        <position position="271"/>
    </location>
    <ligand>
        <name>glyoxylate</name>
        <dbReference type="ChEBI" id="CHEBI:36655"/>
    </ligand>
</feature>
<feature type="binding site" evidence="15">
    <location>
        <position position="269"/>
    </location>
    <ligand>
        <name>FMN</name>
        <dbReference type="ChEBI" id="CHEBI:58210"/>
    </ligand>
</feature>
<dbReference type="InterPro" id="IPR000262">
    <property type="entry name" value="FMN-dep_DH"/>
</dbReference>
<dbReference type="Gene3D" id="3.20.20.70">
    <property type="entry name" value="Aldolase class I"/>
    <property type="match status" value="1"/>
</dbReference>
<evidence type="ECO:0000313" key="17">
    <source>
        <dbReference type="EMBL" id="SDZ63439.1"/>
    </source>
</evidence>
<comment type="catalytic activity">
    <reaction evidence="11">
        <text>2-hydroxyoctadecanoate + O2 = 2-oxooctadecanoate + H2O2</text>
        <dbReference type="Rhea" id="RHEA:68964"/>
        <dbReference type="ChEBI" id="CHEBI:15379"/>
        <dbReference type="ChEBI" id="CHEBI:16240"/>
        <dbReference type="ChEBI" id="CHEBI:17162"/>
        <dbReference type="ChEBI" id="CHEBI:76724"/>
    </reaction>
</comment>
<keyword evidence="17" id="KW-0413">Isomerase</keyword>
<evidence type="ECO:0000256" key="11">
    <source>
        <dbReference type="ARBA" id="ARBA00050773"/>
    </source>
</evidence>
<feature type="binding site" evidence="15">
    <location>
        <position position="33"/>
    </location>
    <ligand>
        <name>glyoxylate</name>
        <dbReference type="ChEBI" id="CHEBI:36655"/>
    </ligand>
</feature>
<dbReference type="EMBL" id="FNPI01000023">
    <property type="protein sequence ID" value="SDZ63439.1"/>
    <property type="molecule type" value="Genomic_DNA"/>
</dbReference>
<dbReference type="PROSITE" id="PS51349">
    <property type="entry name" value="FMN_HYDROXY_ACID_DH_2"/>
    <property type="match status" value="1"/>
</dbReference>
<gene>
    <name evidence="17" type="ORF">SAMN05421736_12348</name>
</gene>
<evidence type="ECO:0000259" key="16">
    <source>
        <dbReference type="PROSITE" id="PS51349"/>
    </source>
</evidence>
<keyword evidence="4 15" id="KW-0285">Flavoprotein</keyword>
<feature type="binding site" evidence="15">
    <location>
        <begin position="325"/>
        <end position="326"/>
    </location>
    <ligand>
        <name>FMN</name>
        <dbReference type="ChEBI" id="CHEBI:58210"/>
    </ligand>
</feature>
<feature type="binding site" evidence="15">
    <location>
        <position position="274"/>
    </location>
    <ligand>
        <name>glyoxylate</name>
        <dbReference type="ChEBI" id="CHEBI:36655"/>
    </ligand>
</feature>
<evidence type="ECO:0000256" key="9">
    <source>
        <dbReference type="ARBA" id="ARBA00048754"/>
    </source>
</evidence>
<comment type="catalytic activity">
    <reaction evidence="10">
        <text>mandelate + O2 = phenylglyoxylate + H2O2</text>
        <dbReference type="Rhea" id="RHEA:68968"/>
        <dbReference type="ChEBI" id="CHEBI:15379"/>
        <dbReference type="ChEBI" id="CHEBI:16240"/>
        <dbReference type="ChEBI" id="CHEBI:25147"/>
        <dbReference type="ChEBI" id="CHEBI:36656"/>
    </reaction>
</comment>
<organism evidence="17 18">
    <name type="scientific">Evansella caseinilytica</name>
    <dbReference type="NCBI Taxonomy" id="1503961"/>
    <lineage>
        <taxon>Bacteria</taxon>
        <taxon>Bacillati</taxon>
        <taxon>Bacillota</taxon>
        <taxon>Bacilli</taxon>
        <taxon>Bacillales</taxon>
        <taxon>Bacillaceae</taxon>
        <taxon>Evansella</taxon>
    </lineage>
</organism>
<name>A0A1H3UNY5_9BACI</name>
<dbReference type="InterPro" id="IPR008259">
    <property type="entry name" value="FMN_hydac_DH_AS"/>
</dbReference>
<evidence type="ECO:0000256" key="7">
    <source>
        <dbReference type="ARBA" id="ARBA00024042"/>
    </source>
</evidence>
<feature type="binding site" evidence="15">
    <location>
        <position position="137"/>
    </location>
    <ligand>
        <name>FMN</name>
        <dbReference type="ChEBI" id="CHEBI:58210"/>
    </ligand>
</feature>
<evidence type="ECO:0000256" key="8">
    <source>
        <dbReference type="ARBA" id="ARBA00029513"/>
    </source>
</evidence>
<comment type="cofactor">
    <cofactor evidence="2">
        <name>FMN</name>
        <dbReference type="ChEBI" id="CHEBI:58210"/>
    </cofactor>
</comment>
<feature type="active site" description="Proton acceptor" evidence="14">
    <location>
        <position position="271"/>
    </location>
</feature>
<evidence type="ECO:0000256" key="10">
    <source>
        <dbReference type="ARBA" id="ARBA00050549"/>
    </source>
</evidence>
<proteinExistence type="inferred from homology"/>
<protein>
    <recommendedName>
        <fullName evidence="8">L-lactate oxidase</fullName>
        <ecNumber evidence="3">1.1.3.15</ecNumber>
    </recommendedName>
    <alternativeName>
        <fullName evidence="13">(S)-2-hydroxy-acid oxidase</fullName>
    </alternativeName>
</protein>
<dbReference type="AlphaFoldDB" id="A0A1H3UNY5"/>
<evidence type="ECO:0000256" key="1">
    <source>
        <dbReference type="ARBA" id="ARBA00000616"/>
    </source>
</evidence>
<keyword evidence="18" id="KW-1185">Reference proteome</keyword>
<evidence type="ECO:0000256" key="6">
    <source>
        <dbReference type="ARBA" id="ARBA00023002"/>
    </source>
</evidence>
<feature type="domain" description="FMN hydroxy acid dehydrogenase" evidence="16">
    <location>
        <begin position="7"/>
        <end position="375"/>
    </location>
</feature>
<evidence type="ECO:0000256" key="12">
    <source>
        <dbReference type="ARBA" id="ARBA00052949"/>
    </source>
</evidence>
<evidence type="ECO:0000313" key="18">
    <source>
        <dbReference type="Proteomes" id="UP000198935"/>
    </source>
</evidence>
<keyword evidence="5 15" id="KW-0288">FMN</keyword>
<dbReference type="PANTHER" id="PTHR10578:SF143">
    <property type="entry name" value="FMN-DEPENDENT ALPHA-HYDROXY ACID DEHYDROGENASE PB1A11.03"/>
    <property type="match status" value="1"/>
</dbReference>
<dbReference type="Pfam" id="PF01070">
    <property type="entry name" value="FMN_dh"/>
    <property type="match status" value="1"/>
</dbReference>
<dbReference type="InterPro" id="IPR012133">
    <property type="entry name" value="Alpha-hydoxy_acid_DH_FMN"/>
</dbReference>
<feature type="binding site" evidence="15">
    <location>
        <position position="139"/>
    </location>
    <ligand>
        <name>glyoxylate</name>
        <dbReference type="ChEBI" id="CHEBI:36655"/>
    </ligand>
</feature>
<comment type="catalytic activity">
    <reaction evidence="12">
        <text>2-hydroxyoctanoate + O2 = 2-oxooctanoate + H2O2</text>
        <dbReference type="Rhea" id="RHEA:67940"/>
        <dbReference type="ChEBI" id="CHEBI:15379"/>
        <dbReference type="ChEBI" id="CHEBI:16240"/>
        <dbReference type="ChEBI" id="CHEBI:133514"/>
        <dbReference type="ChEBI" id="CHEBI:176689"/>
    </reaction>
</comment>
<comment type="similarity">
    <text evidence="7">Belongs to the FMN-dependent alpha-hydroxy acid dehydrogenase family.</text>
</comment>
<feature type="binding site" evidence="15">
    <location>
        <begin position="86"/>
        <end position="88"/>
    </location>
    <ligand>
        <name>FMN</name>
        <dbReference type="ChEBI" id="CHEBI:58210"/>
    </ligand>
</feature>
<feature type="binding site" evidence="15">
    <location>
        <position position="247"/>
    </location>
    <ligand>
        <name>FMN</name>
        <dbReference type="ChEBI" id="CHEBI:58210"/>
    </ligand>
</feature>
<dbReference type="PANTHER" id="PTHR10578">
    <property type="entry name" value="S -2-HYDROXY-ACID OXIDASE-RELATED"/>
    <property type="match status" value="1"/>
</dbReference>
<dbReference type="InterPro" id="IPR037396">
    <property type="entry name" value="FMN_HAD"/>
</dbReference>
<reference evidence="18" key="1">
    <citation type="submission" date="2016-10" db="EMBL/GenBank/DDBJ databases">
        <authorList>
            <person name="Varghese N."/>
            <person name="Submissions S."/>
        </authorList>
    </citation>
    <scope>NUCLEOTIDE SEQUENCE [LARGE SCALE GENOMIC DNA]</scope>
    <source>
        <strain evidence="18">SP</strain>
    </source>
</reference>